<sequence>MRRLLKFTASAVIHRVGCIPCRLQSGSPPAPLGARILTNPDDVFQHNMWDHVQWSPEQMQKAREKAEENSRERIPVEEQVRYDREANKYWNEFYEMHQNKFFKNRQWLFSEFPELLPQGCEVRHPPRRQVGEGMVCSETRVREQTSRGDQQEDSLTNSHDVIREEQQQSAYDSVVKPQSVTAYPGQHASFRILEVGCGTGNSVFPIINALRGSDAFLYCFDFSSRAIQLVKEHPDYDPAVCHAFVQDVCDGASLFPFPPVSLDIILLVFVLSSIHPGRMQEVLNRLAVYLKHGGTILFRDYGRYDLSQLRFKRGQCLSENFYMRQDGTCVYFFTKDEVSQLFTDAGLEEVQNLEDRRLQVNRRKKVMMHRVWTQSKYRKSLEHGPSNTDHWPH</sequence>
<dbReference type="PIRSF" id="PIRSF037755">
    <property type="entry name" value="Mettl2_prd"/>
    <property type="match status" value="1"/>
</dbReference>
<proteinExistence type="inferred from homology"/>
<keyword evidence="5" id="KW-0819">tRNA processing</keyword>
<reference evidence="9" key="1">
    <citation type="journal article" date="2014" name="Science">
        <title>Nonhuman genetics. Genomic basis for the convergent evolution of electric organs.</title>
        <authorList>
            <person name="Gallant J.R."/>
            <person name="Traeger L.L."/>
            <person name="Volkening J.D."/>
            <person name="Moffett H."/>
            <person name="Chen P.H."/>
            <person name="Novina C.D."/>
            <person name="Phillips G.N.Jr."/>
            <person name="Anand R."/>
            <person name="Wells G.B."/>
            <person name="Pinch M."/>
            <person name="Guth R."/>
            <person name="Unguez G.A."/>
            <person name="Albert J.S."/>
            <person name="Zakon H.H."/>
            <person name="Samanta M.P."/>
            <person name="Sussman M.R."/>
        </authorList>
    </citation>
    <scope>NUCLEOTIDE SEQUENCE [LARGE SCALE GENOMIC DNA]</scope>
</reference>
<dbReference type="Proteomes" id="UP000314983">
    <property type="component" value="Chromosome 2"/>
</dbReference>
<keyword evidence="4" id="KW-0949">S-adenosyl-L-methionine</keyword>
<dbReference type="PANTHER" id="PTHR22809">
    <property type="entry name" value="METHYLTRANSFERASE-RELATED"/>
    <property type="match status" value="1"/>
</dbReference>
<dbReference type="GO" id="GO:0008033">
    <property type="term" value="P:tRNA processing"/>
    <property type="evidence" value="ECO:0007669"/>
    <property type="project" value="UniProtKB-KW"/>
</dbReference>
<reference evidence="8" key="4">
    <citation type="submission" date="2025-08" db="UniProtKB">
        <authorList>
            <consortium name="Ensembl"/>
        </authorList>
    </citation>
    <scope>IDENTIFICATION</scope>
</reference>
<dbReference type="RefSeq" id="XP_026877688.2">
    <property type="nucleotide sequence ID" value="XM_027021887.2"/>
</dbReference>
<name>A0A4W4GQL8_ELEEL</name>
<comment type="similarity">
    <text evidence="1 6">Belongs to the methyltransferase superfamily. METL family.</text>
</comment>
<evidence type="ECO:0000256" key="2">
    <source>
        <dbReference type="ARBA" id="ARBA00022603"/>
    </source>
</evidence>
<evidence type="ECO:0000313" key="9">
    <source>
        <dbReference type="Proteomes" id="UP000314983"/>
    </source>
</evidence>
<dbReference type="AlphaFoldDB" id="A0A4W4GQL8"/>
<dbReference type="Gene3D" id="3.40.50.150">
    <property type="entry name" value="Vaccinia Virus protein VP39"/>
    <property type="match status" value="1"/>
</dbReference>
<dbReference type="STRING" id="8005.ENSEEEP00000038801"/>
<reference evidence="8" key="5">
    <citation type="submission" date="2025-09" db="UniProtKB">
        <authorList>
            <consortium name="Ensembl"/>
        </authorList>
    </citation>
    <scope>IDENTIFICATION</scope>
</reference>
<feature type="compositionally biased region" description="Basic and acidic residues" evidence="7">
    <location>
        <begin position="139"/>
        <end position="150"/>
    </location>
</feature>
<organism evidence="8 9">
    <name type="scientific">Electrophorus electricus</name>
    <name type="common">Electric eel</name>
    <name type="synonym">Gymnotus electricus</name>
    <dbReference type="NCBI Taxonomy" id="8005"/>
    <lineage>
        <taxon>Eukaryota</taxon>
        <taxon>Metazoa</taxon>
        <taxon>Chordata</taxon>
        <taxon>Craniata</taxon>
        <taxon>Vertebrata</taxon>
        <taxon>Euteleostomi</taxon>
        <taxon>Actinopterygii</taxon>
        <taxon>Neopterygii</taxon>
        <taxon>Teleostei</taxon>
        <taxon>Ostariophysi</taxon>
        <taxon>Gymnotiformes</taxon>
        <taxon>Gymnotoidei</taxon>
        <taxon>Gymnotidae</taxon>
        <taxon>Electrophorus</taxon>
    </lineage>
</organism>
<keyword evidence="9" id="KW-1185">Reference proteome</keyword>
<reference evidence="9" key="2">
    <citation type="journal article" date="2017" name="Sci. Adv.">
        <title>A tail of two voltages: Proteomic comparison of the three electric organs of the electric eel.</title>
        <authorList>
            <person name="Traeger L.L."/>
            <person name="Sabat G."/>
            <person name="Barrett-Wilt G.A."/>
            <person name="Wells G.B."/>
            <person name="Sussman M.R."/>
        </authorList>
    </citation>
    <scope>NUCLEOTIDE SEQUENCE [LARGE SCALE GENOMIC DNA]</scope>
</reference>
<reference evidence="8" key="3">
    <citation type="submission" date="2020-05" db="EMBL/GenBank/DDBJ databases">
        <title>Electrophorus electricus (electric eel) genome, fEleEle1, primary haplotype.</title>
        <authorList>
            <person name="Myers G."/>
            <person name="Meyer A."/>
            <person name="Fedrigo O."/>
            <person name="Formenti G."/>
            <person name="Rhie A."/>
            <person name="Tracey A."/>
            <person name="Sims Y."/>
            <person name="Jarvis E.D."/>
        </authorList>
    </citation>
    <scope>NUCLEOTIDE SEQUENCE [LARGE SCALE GENOMIC DNA]</scope>
</reference>
<dbReference type="GeneID" id="113584758"/>
<dbReference type="CDD" id="cd02440">
    <property type="entry name" value="AdoMet_MTases"/>
    <property type="match status" value="1"/>
</dbReference>
<dbReference type="InterPro" id="IPR026113">
    <property type="entry name" value="METTL2/6/8-like"/>
</dbReference>
<accession>A0A4W4GQL8</accession>
<dbReference type="RefSeq" id="XP_026877686.2">
    <property type="nucleotide sequence ID" value="XM_027021885.2"/>
</dbReference>
<dbReference type="InterPro" id="IPR029063">
    <property type="entry name" value="SAM-dependent_MTases_sf"/>
</dbReference>
<comment type="function">
    <text evidence="6">S-adenosyl-L-methionine-dependent methyltransferase.</text>
</comment>
<dbReference type="EC" id="2.1.1.-" evidence="6"/>
<evidence type="ECO:0000256" key="1">
    <source>
        <dbReference type="ARBA" id="ARBA00009725"/>
    </source>
</evidence>
<dbReference type="OMA" id="PDRMQSV"/>
<protein>
    <recommendedName>
        <fullName evidence="6">tRNA N(3)-cytidine methyltransferase</fullName>
        <ecNumber evidence="6">2.1.1.-</ecNumber>
    </recommendedName>
</protein>
<feature type="region of interest" description="Disordered" evidence="7">
    <location>
        <begin position="139"/>
        <end position="158"/>
    </location>
</feature>
<dbReference type="Pfam" id="PF13489">
    <property type="entry name" value="Methyltransf_23"/>
    <property type="match status" value="1"/>
</dbReference>
<evidence type="ECO:0000256" key="3">
    <source>
        <dbReference type="ARBA" id="ARBA00022679"/>
    </source>
</evidence>
<gene>
    <name evidence="8" type="primary">METTL8</name>
</gene>
<dbReference type="Ensembl" id="ENSEEET00000039245.2">
    <property type="protein sequence ID" value="ENSEEEP00000038801.2"/>
    <property type="gene ID" value="ENSEEEG00000018407.2"/>
</dbReference>
<evidence type="ECO:0000256" key="5">
    <source>
        <dbReference type="ARBA" id="ARBA00022694"/>
    </source>
</evidence>
<evidence type="ECO:0000256" key="4">
    <source>
        <dbReference type="ARBA" id="ARBA00022691"/>
    </source>
</evidence>
<dbReference type="GO" id="GO:0032259">
    <property type="term" value="P:methylation"/>
    <property type="evidence" value="ECO:0007669"/>
    <property type="project" value="UniProtKB-KW"/>
</dbReference>
<dbReference type="GeneTree" id="ENSGT00940000159683"/>
<dbReference type="SUPFAM" id="SSF53335">
    <property type="entry name" value="S-adenosyl-L-methionine-dependent methyltransferases"/>
    <property type="match status" value="1"/>
</dbReference>
<evidence type="ECO:0000256" key="6">
    <source>
        <dbReference type="PIRNR" id="PIRNR037755"/>
    </source>
</evidence>
<keyword evidence="2 6" id="KW-0489">Methyltransferase</keyword>
<keyword evidence="3 6" id="KW-0808">Transferase</keyword>
<dbReference type="PANTHER" id="PTHR22809:SF3">
    <property type="entry name" value="TRNA N(3)-METHYLCYTIDINE METHYLTRANSFERASE"/>
    <property type="match status" value="1"/>
</dbReference>
<evidence type="ECO:0000256" key="7">
    <source>
        <dbReference type="SAM" id="MobiDB-lite"/>
    </source>
</evidence>
<dbReference type="GO" id="GO:0052735">
    <property type="term" value="F:tRNA (cytidine-3-)-methyltransferase activity"/>
    <property type="evidence" value="ECO:0007669"/>
    <property type="project" value="TreeGrafter"/>
</dbReference>
<evidence type="ECO:0000313" key="8">
    <source>
        <dbReference type="Ensembl" id="ENSEEEP00000038801.2"/>
    </source>
</evidence>